<evidence type="ECO:0000313" key="3">
    <source>
        <dbReference type="Proteomes" id="UP001596504"/>
    </source>
</evidence>
<evidence type="ECO:0000313" key="2">
    <source>
        <dbReference type="EMBL" id="MFC7339872.1"/>
    </source>
</evidence>
<gene>
    <name evidence="2" type="ORF">ACFQRI_00500</name>
</gene>
<dbReference type="Pfam" id="PF01965">
    <property type="entry name" value="DJ-1_PfpI"/>
    <property type="match status" value="1"/>
</dbReference>
<dbReference type="RefSeq" id="WP_380662799.1">
    <property type="nucleotide sequence ID" value="NZ_JBHTCJ010000001.1"/>
</dbReference>
<dbReference type="SUPFAM" id="SSF52317">
    <property type="entry name" value="Class I glutamine amidotransferase-like"/>
    <property type="match status" value="1"/>
</dbReference>
<keyword evidence="3" id="KW-1185">Reference proteome</keyword>
<feature type="domain" description="DJ-1/PfpI" evidence="1">
    <location>
        <begin position="5"/>
        <end position="179"/>
    </location>
</feature>
<dbReference type="InterPro" id="IPR029062">
    <property type="entry name" value="Class_I_gatase-like"/>
</dbReference>
<sequence>MPHPRAQFVLYDGFDPLDVVGPFEVLTAGRDFLGGGLDLELVTAEGPRAALPGTPGLSLTATSALDPSVPGYVVVPGAAGTVETIPDLLAKFAGGGTAPLLRRAIDNPEVTVVGVCGGSLALAMAGLLAGRTATTHVLGHDVLASTGATAVRARVVDDGDLISAGGVTSGIDVGLYLLERDFGPRIAHAVEQMFEYDRRGTTWKNTGPAPRPAGVGA</sequence>
<evidence type="ECO:0000259" key="1">
    <source>
        <dbReference type="Pfam" id="PF01965"/>
    </source>
</evidence>
<comment type="caution">
    <text evidence="2">The sequence shown here is derived from an EMBL/GenBank/DDBJ whole genome shotgun (WGS) entry which is preliminary data.</text>
</comment>
<organism evidence="2 3">
    <name type="scientific">Saccharopolyspora griseoalba</name>
    <dbReference type="NCBI Taxonomy" id="1431848"/>
    <lineage>
        <taxon>Bacteria</taxon>
        <taxon>Bacillati</taxon>
        <taxon>Actinomycetota</taxon>
        <taxon>Actinomycetes</taxon>
        <taxon>Pseudonocardiales</taxon>
        <taxon>Pseudonocardiaceae</taxon>
        <taxon>Saccharopolyspora</taxon>
    </lineage>
</organism>
<reference evidence="3" key="1">
    <citation type="journal article" date="2019" name="Int. J. Syst. Evol. Microbiol.">
        <title>The Global Catalogue of Microorganisms (GCM) 10K type strain sequencing project: providing services to taxonomists for standard genome sequencing and annotation.</title>
        <authorList>
            <consortium name="The Broad Institute Genomics Platform"/>
            <consortium name="The Broad Institute Genome Sequencing Center for Infectious Disease"/>
            <person name="Wu L."/>
            <person name="Ma J."/>
        </authorList>
    </citation>
    <scope>NUCLEOTIDE SEQUENCE [LARGE SCALE GENOMIC DNA]</scope>
    <source>
        <strain evidence="3">WLHS5</strain>
    </source>
</reference>
<name>A0ABW2LFS6_9PSEU</name>
<accession>A0ABW2LFS6</accession>
<dbReference type="EMBL" id="JBHTCJ010000001">
    <property type="protein sequence ID" value="MFC7339872.1"/>
    <property type="molecule type" value="Genomic_DNA"/>
</dbReference>
<dbReference type="InterPro" id="IPR002818">
    <property type="entry name" value="DJ-1/PfpI"/>
</dbReference>
<dbReference type="InterPro" id="IPR052158">
    <property type="entry name" value="INH-QAR"/>
</dbReference>
<dbReference type="Proteomes" id="UP001596504">
    <property type="component" value="Unassembled WGS sequence"/>
</dbReference>
<dbReference type="Gene3D" id="3.40.50.880">
    <property type="match status" value="1"/>
</dbReference>
<dbReference type="PANTHER" id="PTHR43130">
    <property type="entry name" value="ARAC-FAMILY TRANSCRIPTIONAL REGULATOR"/>
    <property type="match status" value="1"/>
</dbReference>
<dbReference type="PANTHER" id="PTHR43130:SF2">
    <property type="entry name" value="DJ-1_PFPI DOMAIN-CONTAINING PROTEIN"/>
    <property type="match status" value="1"/>
</dbReference>
<protein>
    <submittedName>
        <fullName evidence="2">DJ-1/PfpI family protein</fullName>
    </submittedName>
</protein>
<proteinExistence type="predicted"/>